<sequence>MDKEDEVVAISSLDPSDPVPSDTVITALVSLLWPYSSTTGQCALLLADPDFRKRYRKGQVRVRFSGPSARAIAKSKISIGDQVDIRLDGARWINPAHDGPLVQTPGKGVEGELIFGTSLKLNIRKDGQQERHLLDVNEPADAPSSQSFTNALPSTPAARFSRHSGFGMDAFGVAVYSSPAFMKRLRLSESSFVESPRTPLSEDADRFIGSAKSSRRASYKHVTEWKFDKREPSPEKQAGEAEFESSNTAVEDVVPHKEAAPESQEATEEAQSLPASTNALRNESNDVTMDTPASRTEDEQTSDGLGAGVGRPARGEDQEMYDEYHEAAQSSTTATTVPSMPPPSLPRLQMPTIPAHVYAENMFAAAKAMTAAEENGPPTPRLRPIGNQNLPLPSPFPTSAKELVPPIESFVEQHMTLNTTSDENVATARDEATGANEKAAESIEHRHESSLAQLMAEKSDTRQHSTFISEHVQVFEIEDMGSDDDQNIERVLGILEKSMTPFSHTDRSEVDAFSVVDMEDELDQEHEESEGRSTQPAAEEMRKGETEEGDLKSETAEQLAGDHPDGKRETGKAPVETPVAPSNARQHSTPQPTRVVYDTFRGMGHVPSPPVVIREAANTEAATSPSHAREDVEMGDVDPRTAESQDPDALSETGYDDDMLASLQASDDEMEEPDLDFLTDDLRDEIDAEDLKALLGGQSGEEDNEVDSVDDGDVLVHDSVCSSEDDDDLEDPLMEPSDDESEAEEDDSREEDVEVERWGLGDSDTGTPVPQSGPAVISREVVPEYGLDGAGLSKESNGASNAAPETSAKTPVAEKEEEEEEEEEEAAWEAREAALREVDSEQLPSLLSHASTMPLSSVVAEKPLPQRRSGVTIVEIPSDSEDSEDEQDLQHNVAHDDTAVNDSSSGVKNEESDGRMRNEVVSENDEGPEPEKVQVSVNDTSGTSDRISADQDMPDLTSSQYLSSGPVEQYASDKTDSYMTHPGGLALLLDGDDSSSLQKPNPPLSGLDAGTADVPSSHLSDVTAGHTENLLVSRDDPGQGKEFEESTNIDMLRKGEPEGRSDPAHVERPETDADTGVEVGSQTLDLPRTDLVAAILEPAQDLLQQDAENMRLTNSSFVTLSSPSPGPHESSERAESIEAIDLSQVEPDFMTTPSLSQSERVPRTEPVPDSTGSPATILVAGSRGAVTRTSTPVGNGNETLHIPLSQDVGLSQMQGLRDGGQTTTGKKHMSQRTEVESEEPGVDEELLVEYVRGNDDLVKNLAPVTEPSGAHTAQEHAVKSDVNSGVPSSRVESTELHLASHTSLVSANTSAVATVQETVEGEQIVHAHVGASESEAATQVRLQADNSTSHSNAKSLASRDSPATPNAHTPTAFRRSLQGKMSSVPSVISAWFTPRRSSGVMNSPHEESKVGTPAPKRPAATPNTREKRAERQVSPPPELASQGTSTSLSYFHPLASVEAFLNQSTYTADVIAVSTGVSSEAIRADKGPRDFFTVLQLTDPSLHERKQAVYDNEESSTDATKTEMRAEVFRPWKASLPTTEEGDVVLLRNFVVKSFERRSYLLSSEASSWCVWRFSATITQQQRGEDHQDIFQPAWVRKQHTTIKEQVKGPPMDIGPEEREKARHLRRWWEREMRTERSGGRDSGQG</sequence>
<feature type="compositionally biased region" description="Polar residues" evidence="1">
    <location>
        <begin position="935"/>
        <end position="946"/>
    </location>
</feature>
<feature type="compositionally biased region" description="Acidic residues" evidence="1">
    <location>
        <begin position="723"/>
        <end position="754"/>
    </location>
</feature>
<feature type="compositionally biased region" description="Basic and acidic residues" evidence="1">
    <location>
        <begin position="228"/>
        <end position="239"/>
    </location>
</feature>
<accession>A0ABR3P4R9</accession>
<dbReference type="Proteomes" id="UP001562354">
    <property type="component" value="Unassembled WGS sequence"/>
</dbReference>
<evidence type="ECO:0000259" key="2">
    <source>
        <dbReference type="SMART" id="SM00976"/>
    </source>
</evidence>
<feature type="compositionally biased region" description="Basic and acidic residues" evidence="1">
    <location>
        <begin position="1033"/>
        <end position="1044"/>
    </location>
</feature>
<feature type="region of interest" description="Disordered" evidence="1">
    <location>
        <begin position="520"/>
        <end position="1084"/>
    </location>
</feature>
<dbReference type="Gene3D" id="2.40.50.140">
    <property type="entry name" value="Nucleic acid-binding proteins"/>
    <property type="match status" value="1"/>
</dbReference>
<reference evidence="3 4" key="1">
    <citation type="submission" date="2024-07" db="EMBL/GenBank/DDBJ databases">
        <title>Draft sequence of the Neodothiora populina.</title>
        <authorList>
            <person name="Drown D.D."/>
            <person name="Schuette U.S."/>
            <person name="Buechlein A.B."/>
            <person name="Rusch D.R."/>
            <person name="Winton L.W."/>
            <person name="Adams G.A."/>
        </authorList>
    </citation>
    <scope>NUCLEOTIDE SEQUENCE [LARGE SCALE GENOMIC DNA]</scope>
    <source>
        <strain evidence="3 4">CPC 39397</strain>
    </source>
</reference>
<organism evidence="3 4">
    <name type="scientific">Neodothiora populina</name>
    <dbReference type="NCBI Taxonomy" id="2781224"/>
    <lineage>
        <taxon>Eukaryota</taxon>
        <taxon>Fungi</taxon>
        <taxon>Dikarya</taxon>
        <taxon>Ascomycota</taxon>
        <taxon>Pezizomycotina</taxon>
        <taxon>Dothideomycetes</taxon>
        <taxon>Dothideomycetidae</taxon>
        <taxon>Dothideales</taxon>
        <taxon>Dothioraceae</taxon>
        <taxon>Neodothiora</taxon>
    </lineage>
</organism>
<feature type="compositionally biased region" description="Polar residues" evidence="1">
    <location>
        <begin position="583"/>
        <end position="592"/>
    </location>
</feature>
<feature type="compositionally biased region" description="Acidic residues" evidence="1">
    <location>
        <begin position="700"/>
        <end position="713"/>
    </location>
</feature>
<feature type="compositionally biased region" description="Polar residues" evidence="1">
    <location>
        <begin position="794"/>
        <end position="809"/>
    </location>
</feature>
<feature type="compositionally biased region" description="Basic and acidic residues" evidence="1">
    <location>
        <begin position="539"/>
        <end position="571"/>
    </location>
</feature>
<feature type="compositionally biased region" description="Basic and acidic residues" evidence="1">
    <location>
        <begin position="828"/>
        <end position="839"/>
    </location>
</feature>
<feature type="compositionally biased region" description="Basic and acidic residues" evidence="1">
    <location>
        <begin position="1051"/>
        <end position="1071"/>
    </location>
</feature>
<feature type="compositionally biased region" description="Acidic residues" evidence="1">
    <location>
        <begin position="666"/>
        <end position="688"/>
    </location>
</feature>
<dbReference type="RefSeq" id="XP_069197461.1">
    <property type="nucleotide sequence ID" value="XM_069346254.1"/>
</dbReference>
<feature type="domain" description="Telomeric single stranded DNA binding POT1/Cdc13" evidence="2">
    <location>
        <begin position="1451"/>
        <end position="1630"/>
    </location>
</feature>
<feature type="compositionally biased region" description="Basic and acidic residues" evidence="1">
    <location>
        <begin position="908"/>
        <end position="920"/>
    </location>
</feature>
<feature type="region of interest" description="Disordered" evidence="1">
    <location>
        <begin position="1396"/>
        <end position="1445"/>
    </location>
</feature>
<evidence type="ECO:0000313" key="3">
    <source>
        <dbReference type="EMBL" id="KAL1297779.1"/>
    </source>
</evidence>
<feature type="compositionally biased region" description="Acidic residues" evidence="1">
    <location>
        <begin position="878"/>
        <end position="887"/>
    </location>
</feature>
<feature type="region of interest" description="Disordered" evidence="1">
    <location>
        <begin position="192"/>
        <end position="213"/>
    </location>
</feature>
<dbReference type="InterPro" id="IPR011564">
    <property type="entry name" value="Telomer_end-bd_POT1/Cdc13"/>
</dbReference>
<name>A0ABR3P4R9_9PEZI</name>
<dbReference type="GeneID" id="95980014"/>
<feature type="region of interest" description="Disordered" evidence="1">
    <location>
        <begin position="228"/>
        <end position="314"/>
    </location>
</feature>
<feature type="region of interest" description="Disordered" evidence="1">
    <location>
        <begin position="1343"/>
        <end position="1380"/>
    </location>
</feature>
<gene>
    <name evidence="3" type="ORF">AAFC00_006315</name>
</gene>
<dbReference type="InterPro" id="IPR012340">
    <property type="entry name" value="NA-bd_OB-fold"/>
</dbReference>
<dbReference type="EMBL" id="JBFMKM010000014">
    <property type="protein sequence ID" value="KAL1297779.1"/>
    <property type="molecule type" value="Genomic_DNA"/>
</dbReference>
<comment type="caution">
    <text evidence="3">The sequence shown here is derived from an EMBL/GenBank/DDBJ whole genome shotgun (WGS) entry which is preliminary data.</text>
</comment>
<feature type="compositionally biased region" description="Acidic residues" evidence="1">
    <location>
        <begin position="815"/>
        <end position="827"/>
    </location>
</feature>
<feature type="region of interest" description="Disordered" evidence="1">
    <location>
        <begin position="1219"/>
        <end position="1242"/>
    </location>
</feature>
<feature type="compositionally biased region" description="Polar residues" evidence="1">
    <location>
        <begin position="842"/>
        <end position="855"/>
    </location>
</feature>
<feature type="compositionally biased region" description="Polar residues" evidence="1">
    <location>
        <begin position="269"/>
        <end position="294"/>
    </location>
</feature>
<feature type="compositionally biased region" description="Low complexity" evidence="1">
    <location>
        <begin position="983"/>
        <end position="997"/>
    </location>
</feature>
<feature type="compositionally biased region" description="Basic and acidic residues" evidence="1">
    <location>
        <begin position="627"/>
        <end position="643"/>
    </location>
</feature>
<evidence type="ECO:0000256" key="1">
    <source>
        <dbReference type="SAM" id="MobiDB-lite"/>
    </source>
</evidence>
<protein>
    <recommendedName>
        <fullName evidence="2">Telomeric single stranded DNA binding POT1/Cdc13 domain-containing protein</fullName>
    </recommendedName>
</protein>
<dbReference type="SMART" id="SM00976">
    <property type="entry name" value="Telo_bind"/>
    <property type="match status" value="1"/>
</dbReference>
<proteinExistence type="predicted"/>
<evidence type="ECO:0000313" key="4">
    <source>
        <dbReference type="Proteomes" id="UP001562354"/>
    </source>
</evidence>
<dbReference type="SUPFAM" id="SSF50249">
    <property type="entry name" value="Nucleic acid-binding proteins"/>
    <property type="match status" value="1"/>
</dbReference>
<feature type="region of interest" description="Disordered" evidence="1">
    <location>
        <begin position="1269"/>
        <end position="1288"/>
    </location>
</feature>
<keyword evidence="4" id="KW-1185">Reference proteome</keyword>
<feature type="region of interest" description="Disordered" evidence="1">
    <location>
        <begin position="1116"/>
        <end position="1175"/>
    </location>
</feature>
<feature type="compositionally biased region" description="Polar residues" evidence="1">
    <location>
        <begin position="1343"/>
        <end position="1355"/>
    </location>
</feature>